<keyword evidence="2" id="KW-0479">Metal-binding</keyword>
<evidence type="ECO:0000313" key="7">
    <source>
        <dbReference type="EMBL" id="QJT07811.1"/>
    </source>
</evidence>
<comment type="similarity">
    <text evidence="1">Belongs to the nitroreductase family.</text>
</comment>
<protein>
    <submittedName>
        <fullName evidence="7">Nitroreductase</fullName>
    </submittedName>
</protein>
<keyword evidence="5" id="KW-0411">Iron-sulfur</keyword>
<keyword evidence="4" id="KW-0408">Iron</keyword>
<evidence type="ECO:0000256" key="3">
    <source>
        <dbReference type="ARBA" id="ARBA00023002"/>
    </source>
</evidence>
<dbReference type="InterPro" id="IPR029479">
    <property type="entry name" value="Nitroreductase"/>
</dbReference>
<dbReference type="PROSITE" id="PS00198">
    <property type="entry name" value="4FE4S_FER_1"/>
    <property type="match status" value="1"/>
</dbReference>
<evidence type="ECO:0000313" key="8">
    <source>
        <dbReference type="Proteomes" id="UP000503251"/>
    </source>
</evidence>
<name>A0ABX6NC36_9BACT</name>
<dbReference type="RefSeq" id="WP_171266445.1">
    <property type="nucleotide sequence ID" value="NZ_CP039543.1"/>
</dbReference>
<feature type="domain" description="4Fe-4S ferredoxin-type" evidence="6">
    <location>
        <begin position="2"/>
        <end position="32"/>
    </location>
</feature>
<feature type="domain" description="4Fe-4S ferredoxin-type" evidence="6">
    <location>
        <begin position="34"/>
        <end position="64"/>
    </location>
</feature>
<sequence length="263" mass="28683">MSRIEIDYAKCVKDRICIRACPYRLFLDSGDGSPILHENAGELCIECGHCLAVCPVGAISLNGVAQESLKERAPSLDPSPESVEQLFTFRRAIRAYKTKPVERELLARLVEITRYAPTAVNGQSVHWTIVDSKDELRRLTGLVAAFMRENNIMPMVAEAWDNGVDLLLRDAPALAVAHAATTALTPQIDCAVAVATLELAAAANGLGACWAGSIAGAAQASAAVRELLQLPEDHNVYASLMLGYPKFQYNWRPERIPARITWV</sequence>
<evidence type="ECO:0000256" key="1">
    <source>
        <dbReference type="ARBA" id="ARBA00007118"/>
    </source>
</evidence>
<evidence type="ECO:0000259" key="6">
    <source>
        <dbReference type="PROSITE" id="PS51379"/>
    </source>
</evidence>
<evidence type="ECO:0000256" key="4">
    <source>
        <dbReference type="ARBA" id="ARBA00023004"/>
    </source>
</evidence>
<gene>
    <name evidence="7" type="ORF">E8L03_02205</name>
</gene>
<dbReference type="CDD" id="cd02143">
    <property type="entry name" value="nitroreductase_FeS-like"/>
    <property type="match status" value="1"/>
</dbReference>
<dbReference type="SUPFAM" id="SSF55469">
    <property type="entry name" value="FMN-dependent nitroreductase-like"/>
    <property type="match status" value="1"/>
</dbReference>
<dbReference type="EMBL" id="CP039543">
    <property type="protein sequence ID" value="QJT07811.1"/>
    <property type="molecule type" value="Genomic_DNA"/>
</dbReference>
<keyword evidence="3" id="KW-0560">Oxidoreductase</keyword>
<dbReference type="Proteomes" id="UP000503251">
    <property type="component" value="Chromosome"/>
</dbReference>
<accession>A0ABX6NC36</accession>
<dbReference type="InterPro" id="IPR017900">
    <property type="entry name" value="4Fe4S_Fe_S_CS"/>
</dbReference>
<organism evidence="7 8">
    <name type="scientific">Oceanidesulfovibrio marinus</name>
    <dbReference type="NCBI Taxonomy" id="370038"/>
    <lineage>
        <taxon>Bacteria</taxon>
        <taxon>Pseudomonadati</taxon>
        <taxon>Thermodesulfobacteriota</taxon>
        <taxon>Desulfovibrionia</taxon>
        <taxon>Desulfovibrionales</taxon>
        <taxon>Desulfovibrionaceae</taxon>
        <taxon>Oceanidesulfovibrio</taxon>
    </lineage>
</organism>
<dbReference type="SUPFAM" id="SSF54862">
    <property type="entry name" value="4Fe-4S ferredoxins"/>
    <property type="match status" value="1"/>
</dbReference>
<proteinExistence type="inferred from homology"/>
<dbReference type="Pfam" id="PF00881">
    <property type="entry name" value="Nitroreductase"/>
    <property type="match status" value="1"/>
</dbReference>
<dbReference type="PANTHER" id="PTHR43673">
    <property type="entry name" value="NAD(P)H NITROREDUCTASE YDGI-RELATED"/>
    <property type="match status" value="1"/>
</dbReference>
<dbReference type="Gene3D" id="3.40.109.10">
    <property type="entry name" value="NADH Oxidase"/>
    <property type="match status" value="1"/>
</dbReference>
<dbReference type="InterPro" id="IPR000415">
    <property type="entry name" value="Nitroreductase-like"/>
</dbReference>
<evidence type="ECO:0000256" key="2">
    <source>
        <dbReference type="ARBA" id="ARBA00022723"/>
    </source>
</evidence>
<dbReference type="InterPro" id="IPR017896">
    <property type="entry name" value="4Fe4S_Fe-S-bd"/>
</dbReference>
<evidence type="ECO:0000256" key="5">
    <source>
        <dbReference type="ARBA" id="ARBA00023014"/>
    </source>
</evidence>
<dbReference type="PROSITE" id="PS51379">
    <property type="entry name" value="4FE4S_FER_2"/>
    <property type="match status" value="2"/>
</dbReference>
<dbReference type="Pfam" id="PF13187">
    <property type="entry name" value="Fer4_9"/>
    <property type="match status" value="1"/>
</dbReference>
<keyword evidence="8" id="KW-1185">Reference proteome</keyword>
<dbReference type="PANTHER" id="PTHR43673:SF10">
    <property type="entry name" value="NADH DEHYDROGENASE_NAD(P)H NITROREDUCTASE XCC3605-RELATED"/>
    <property type="match status" value="1"/>
</dbReference>
<reference evidence="7 8" key="1">
    <citation type="submission" date="2019-04" db="EMBL/GenBank/DDBJ databases">
        <title>Isolation and culture of sulfate reducing bacteria from the cold seep of the South China Sea.</title>
        <authorList>
            <person name="Sun C."/>
            <person name="Liu R."/>
        </authorList>
    </citation>
    <scope>NUCLEOTIDE SEQUENCE [LARGE SCALE GENOMIC DNA]</scope>
    <source>
        <strain evidence="7 8">CS1</strain>
    </source>
</reference>
<dbReference type="Gene3D" id="3.30.70.20">
    <property type="match status" value="1"/>
</dbReference>